<dbReference type="Proteomes" id="UP000198287">
    <property type="component" value="Unassembled WGS sequence"/>
</dbReference>
<evidence type="ECO:0000256" key="2">
    <source>
        <dbReference type="ARBA" id="ARBA00022771"/>
    </source>
</evidence>
<feature type="region of interest" description="Disordered" evidence="6">
    <location>
        <begin position="204"/>
        <end position="262"/>
    </location>
</feature>
<evidence type="ECO:0000256" key="5">
    <source>
        <dbReference type="PROSITE-ProRule" id="PRU00309"/>
    </source>
</evidence>
<feature type="domain" description="THAP-type" evidence="7">
    <location>
        <begin position="44"/>
        <end position="126"/>
    </location>
</feature>
<evidence type="ECO:0000256" key="6">
    <source>
        <dbReference type="SAM" id="MobiDB-lite"/>
    </source>
</evidence>
<dbReference type="InterPro" id="IPR048367">
    <property type="entry name" value="TNP-like_RNaseH_C"/>
</dbReference>
<evidence type="ECO:0000256" key="3">
    <source>
        <dbReference type="ARBA" id="ARBA00022833"/>
    </source>
</evidence>
<evidence type="ECO:0000256" key="4">
    <source>
        <dbReference type="ARBA" id="ARBA00023125"/>
    </source>
</evidence>
<proteinExistence type="predicted"/>
<dbReference type="OrthoDB" id="10070386at2759"/>
<dbReference type="PANTHER" id="PTHR47577">
    <property type="entry name" value="THAP DOMAIN-CONTAINING PROTEIN 6"/>
    <property type="match status" value="1"/>
</dbReference>
<protein>
    <submittedName>
        <fullName evidence="8">DNA transposase THAP9</fullName>
    </submittedName>
</protein>
<dbReference type="Pfam" id="PF21789">
    <property type="entry name" value="TNP-like_RNaseH_C"/>
    <property type="match status" value="1"/>
</dbReference>
<keyword evidence="2 5" id="KW-0863">Zinc-finger</keyword>
<evidence type="ECO:0000259" key="7">
    <source>
        <dbReference type="PROSITE" id="PS50950"/>
    </source>
</evidence>
<dbReference type="InterPro" id="IPR021896">
    <property type="entry name" value="THAP9-like_HTH"/>
</dbReference>
<dbReference type="GO" id="GO:0008270">
    <property type="term" value="F:zinc ion binding"/>
    <property type="evidence" value="ECO:0007669"/>
    <property type="project" value="UniProtKB-KW"/>
</dbReference>
<comment type="caution">
    <text evidence="8">The sequence shown here is derived from an EMBL/GenBank/DDBJ whole genome shotgun (WGS) entry which is preliminary data.</text>
</comment>
<accession>A0A226CYP7</accession>
<keyword evidence="1" id="KW-0479">Metal-binding</keyword>
<dbReference type="GO" id="GO:0003677">
    <property type="term" value="F:DNA binding"/>
    <property type="evidence" value="ECO:0007669"/>
    <property type="project" value="UniProtKB-UniRule"/>
</dbReference>
<dbReference type="InterPro" id="IPR006612">
    <property type="entry name" value="THAP_Znf"/>
</dbReference>
<gene>
    <name evidence="8" type="ORF">Fcan01_27366</name>
</gene>
<dbReference type="InterPro" id="IPR048365">
    <property type="entry name" value="TNP-like_RNaseH_N"/>
</dbReference>
<reference evidence="8 9" key="1">
    <citation type="submission" date="2015-12" db="EMBL/GenBank/DDBJ databases">
        <title>The genome of Folsomia candida.</title>
        <authorList>
            <person name="Faddeeva A."/>
            <person name="Derks M.F."/>
            <person name="Anvar Y."/>
            <person name="Smit S."/>
            <person name="Van Straalen N."/>
            <person name="Roelofs D."/>
        </authorList>
    </citation>
    <scope>NUCLEOTIDE SEQUENCE [LARGE SCALE GENOMIC DNA]</scope>
    <source>
        <strain evidence="8 9">VU population</strain>
        <tissue evidence="8">Whole body</tissue>
    </source>
</reference>
<dbReference type="EMBL" id="LNIX01000051">
    <property type="protein sequence ID" value="OXA37920.1"/>
    <property type="molecule type" value="Genomic_DNA"/>
</dbReference>
<dbReference type="Pfam" id="PF12017">
    <property type="entry name" value="Tnp_P_element"/>
    <property type="match status" value="1"/>
</dbReference>
<dbReference type="InterPro" id="IPR048366">
    <property type="entry name" value="TNP-like_GBD"/>
</dbReference>
<organism evidence="8 9">
    <name type="scientific">Folsomia candida</name>
    <name type="common">Springtail</name>
    <dbReference type="NCBI Taxonomy" id="158441"/>
    <lineage>
        <taxon>Eukaryota</taxon>
        <taxon>Metazoa</taxon>
        <taxon>Ecdysozoa</taxon>
        <taxon>Arthropoda</taxon>
        <taxon>Hexapoda</taxon>
        <taxon>Collembola</taxon>
        <taxon>Entomobryomorpha</taxon>
        <taxon>Isotomoidea</taxon>
        <taxon>Isotomidae</taxon>
        <taxon>Proisotominae</taxon>
        <taxon>Folsomia</taxon>
    </lineage>
</organism>
<dbReference type="Pfam" id="PF21787">
    <property type="entry name" value="TNP-like_RNaseH_N"/>
    <property type="match status" value="1"/>
</dbReference>
<evidence type="ECO:0000256" key="1">
    <source>
        <dbReference type="ARBA" id="ARBA00022723"/>
    </source>
</evidence>
<keyword evidence="4 5" id="KW-0238">DNA-binding</keyword>
<name>A0A226CYP7_FOLCA</name>
<dbReference type="SUPFAM" id="SSF57716">
    <property type="entry name" value="Glucocorticoid receptor-like (DNA-binding domain)"/>
    <property type="match status" value="1"/>
</dbReference>
<keyword evidence="9" id="KW-1185">Reference proteome</keyword>
<sequence length="947" mass="107678">MFIPSTLDARPGKRISSRIMKKGAARITKIKNFVSIFHLVYREHTTYDGEVVCDTGLYAPGPTRLFPRNNNQLLGKWVNLVRTLKQDSSWEPGEGTRICSRHFLGSQVQEYGNRRKIIGSPVPTLFLDIPNVMMEVDRVESDSHDTSSPPLISNASAEIVGVDSDTDSDPELEINISQIEDSVIGEVTCPCCRVSISIRQTNSGQLEGERKEDQMDVSIRPRNKARKRLFSQTLSEDDDPSGKPDSIQPTPRHRFREDHKYSASPRQMAEKYKFIKKELEELKVKYKQLQTTFTHKQRSEVSLKDALEKIKSLNGRQGAVLQAQFPAVVQCIIDNEEKALKTKGKTGMIYDEEMKRFAATLYFYSPKAYRFLRHHMALPNPKTISSWMQSSNCGPGFNVDVLDKLGDVRARDTSNVMTEIVIVIDEMAIRQQLVWHPSKNTNVGHIDYGCNGVQISAYAPLASNALVCMISGLSGGWKCPIGYIFTNKTDADIQKTFLDQAFTLLEERNFNVRALICDGNTANVALFDGYGVLEKGVAGKFSFDDIVSSFPNPANPIKTVYAIYDIVHMMKLWRGLIHNSFTKEGSVSMSDGREVSWAFIERLYALQTKENIRAANKLGRDSHMEEFEGSEGTTSFLYKLDEAFDILNSRSPCQKRQKAPLSKGNFKSKSHFLTQFCEEILKMKHTDVRFYKKTGNYSKIPKLLVESDRKRAAIGMVDPLELFFNKIRGRQGCNNNPNVVEFEAAMKSVWHQNLLRSTSTGNCIEQMRETSIPEGLLPLKRVKKIEQLEMAEVDDMDVIDICALSEPSYSDFYKNCLAYISGNVVRVVGIRLKCETCAKGMFNTEEDRLLPHLISMPIPSWKLQIATEIYELFDSAMIEAIVLTPRQKRYVLRHVPLHQPFGIRGRFRRRPPSFLWPGICQQEVYLRVGKLKAFLQIYNIFADFFDE</sequence>
<dbReference type="PROSITE" id="PS50950">
    <property type="entry name" value="ZF_THAP"/>
    <property type="match status" value="1"/>
</dbReference>
<dbReference type="PANTHER" id="PTHR47577:SF2">
    <property type="entry name" value="THAP DOMAIN CONTAINING 9"/>
    <property type="match status" value="1"/>
</dbReference>
<keyword evidence="3" id="KW-0862">Zinc</keyword>
<dbReference type="OMA" id="CFELANP"/>
<evidence type="ECO:0000313" key="9">
    <source>
        <dbReference type="Proteomes" id="UP000198287"/>
    </source>
</evidence>
<dbReference type="AlphaFoldDB" id="A0A226CYP7"/>
<dbReference type="Pfam" id="PF21788">
    <property type="entry name" value="TNP-like_GBD"/>
    <property type="match status" value="2"/>
</dbReference>
<evidence type="ECO:0000313" key="8">
    <source>
        <dbReference type="EMBL" id="OXA37920.1"/>
    </source>
</evidence>